<gene>
    <name evidence="1" type="ORF">SAMN02949497_0319</name>
</gene>
<proteinExistence type="predicted"/>
<organism evidence="1 2">
    <name type="scientific">Methylomagnum ishizawai</name>
    <dbReference type="NCBI Taxonomy" id="1760988"/>
    <lineage>
        <taxon>Bacteria</taxon>
        <taxon>Pseudomonadati</taxon>
        <taxon>Pseudomonadota</taxon>
        <taxon>Gammaproteobacteria</taxon>
        <taxon>Methylococcales</taxon>
        <taxon>Methylococcaceae</taxon>
        <taxon>Methylomagnum</taxon>
    </lineage>
</organism>
<accession>A0A1Y6D5N7</accession>
<keyword evidence="2" id="KW-1185">Reference proteome</keyword>
<evidence type="ECO:0008006" key="3">
    <source>
        <dbReference type="Google" id="ProtNLM"/>
    </source>
</evidence>
<protein>
    <recommendedName>
        <fullName evidence="3">Helicase HerA central domain-containing protein</fullName>
    </recommendedName>
</protein>
<dbReference type="STRING" id="1760988.SAMN02949497_0319"/>
<dbReference type="RefSeq" id="WP_085216919.1">
    <property type="nucleotide sequence ID" value="NZ_FXAM01000008.1"/>
</dbReference>
<evidence type="ECO:0000313" key="2">
    <source>
        <dbReference type="Proteomes" id="UP000192923"/>
    </source>
</evidence>
<dbReference type="OrthoDB" id="5577300at2"/>
<evidence type="ECO:0000313" key="1">
    <source>
        <dbReference type="EMBL" id="SMF97921.1"/>
    </source>
</evidence>
<name>A0A1Y6D5N7_9GAMM</name>
<dbReference type="Proteomes" id="UP000192923">
    <property type="component" value="Unassembled WGS sequence"/>
</dbReference>
<dbReference type="EMBL" id="FXAM01000008">
    <property type="protein sequence ID" value="SMF97921.1"/>
    <property type="molecule type" value="Genomic_DNA"/>
</dbReference>
<sequence>MPENYSYSPGTPLLKLSQRDIWTLNDAYMGAAIIGGTGSGKTSGSGRALALSFLRAGMGGLVLCAKPGEADLWWHYAEMTGRQNSMIFLGGKDGRTFNFLEYEMARQDAGSSANNAVSVLMRVMEAMRAMEGGGRGMPSGRIRCACCSRTPWTCCTPPMGRSPYPI</sequence>
<dbReference type="AlphaFoldDB" id="A0A1Y6D5N7"/>
<reference evidence="1 2" key="1">
    <citation type="submission" date="2016-12" db="EMBL/GenBank/DDBJ databases">
        <authorList>
            <person name="Song W.-J."/>
            <person name="Kurnit D.M."/>
        </authorList>
    </citation>
    <scope>NUCLEOTIDE SEQUENCE [LARGE SCALE GENOMIC DNA]</scope>
    <source>
        <strain evidence="1 2">175</strain>
    </source>
</reference>